<dbReference type="Proteomes" id="UP000631114">
    <property type="component" value="Unassembled WGS sequence"/>
</dbReference>
<protein>
    <recommendedName>
        <fullName evidence="3">Protein kinase domain-containing protein</fullName>
    </recommendedName>
</protein>
<comment type="caution">
    <text evidence="4">The sequence shown here is derived from an EMBL/GenBank/DDBJ whole genome shotgun (WGS) entry which is preliminary data.</text>
</comment>
<evidence type="ECO:0000256" key="2">
    <source>
        <dbReference type="ARBA" id="ARBA00022840"/>
    </source>
</evidence>
<dbReference type="EMBL" id="JADFTS010000007">
    <property type="protein sequence ID" value="KAF9595398.1"/>
    <property type="molecule type" value="Genomic_DNA"/>
</dbReference>
<dbReference type="GO" id="GO:0005524">
    <property type="term" value="F:ATP binding"/>
    <property type="evidence" value="ECO:0007669"/>
    <property type="project" value="UniProtKB-KW"/>
</dbReference>
<dbReference type="PANTHER" id="PTHR24055">
    <property type="entry name" value="MITOGEN-ACTIVATED PROTEIN KINASE"/>
    <property type="match status" value="1"/>
</dbReference>
<evidence type="ECO:0000313" key="4">
    <source>
        <dbReference type="EMBL" id="KAF9595398.1"/>
    </source>
</evidence>
<dbReference type="Gene3D" id="1.10.510.10">
    <property type="entry name" value="Transferase(Phosphotransferase) domain 1"/>
    <property type="match status" value="2"/>
</dbReference>
<dbReference type="InterPro" id="IPR011009">
    <property type="entry name" value="Kinase-like_dom_sf"/>
</dbReference>
<keyword evidence="5" id="KW-1185">Reference proteome</keyword>
<accession>A0A835HC24</accession>
<name>A0A835HC24_9MAGN</name>
<sequence>MPYLASVFPHVHSEAIDLVEKMLTFDPTQRITASVFPHVHSEAIDLVEKMLTFDPTQRITVEEALAHPYLARLHNTDYEPICPKPFSFDFEKQPLMEEEMKEMIYEEALSFNPGKTLSKGPAQLEFFISWLFLFAQVLHPMVHNTFGNMTVEWDASKNNGAFGVRPKQIEIKVLDNPVGEVFGIVCRDHVANLIGIMARQGD</sequence>
<dbReference type="OrthoDB" id="2665246at2759"/>
<keyword evidence="1" id="KW-0547">Nucleotide-binding</keyword>
<keyword evidence="2" id="KW-0067">ATP-binding</keyword>
<dbReference type="InterPro" id="IPR000719">
    <property type="entry name" value="Prot_kinase_dom"/>
</dbReference>
<dbReference type="InterPro" id="IPR050117">
    <property type="entry name" value="MAPK"/>
</dbReference>
<feature type="domain" description="Protein kinase" evidence="3">
    <location>
        <begin position="1"/>
        <end position="70"/>
    </location>
</feature>
<dbReference type="SUPFAM" id="SSF56112">
    <property type="entry name" value="Protein kinase-like (PK-like)"/>
    <property type="match status" value="1"/>
</dbReference>
<proteinExistence type="predicted"/>
<evidence type="ECO:0000259" key="3">
    <source>
        <dbReference type="PROSITE" id="PS50011"/>
    </source>
</evidence>
<organism evidence="4 5">
    <name type="scientific">Coptis chinensis</name>
    <dbReference type="NCBI Taxonomy" id="261450"/>
    <lineage>
        <taxon>Eukaryota</taxon>
        <taxon>Viridiplantae</taxon>
        <taxon>Streptophyta</taxon>
        <taxon>Embryophyta</taxon>
        <taxon>Tracheophyta</taxon>
        <taxon>Spermatophyta</taxon>
        <taxon>Magnoliopsida</taxon>
        <taxon>Ranunculales</taxon>
        <taxon>Ranunculaceae</taxon>
        <taxon>Coptidoideae</taxon>
        <taxon>Coptis</taxon>
    </lineage>
</organism>
<evidence type="ECO:0000256" key="1">
    <source>
        <dbReference type="ARBA" id="ARBA00022741"/>
    </source>
</evidence>
<dbReference type="Gene3D" id="3.30.200.20">
    <property type="entry name" value="Phosphorylase Kinase, domain 1"/>
    <property type="match status" value="1"/>
</dbReference>
<reference evidence="4 5" key="1">
    <citation type="submission" date="2020-10" db="EMBL/GenBank/DDBJ databases">
        <title>The Coptis chinensis genome and diversification of protoberbering-type alkaloids.</title>
        <authorList>
            <person name="Wang B."/>
            <person name="Shu S."/>
            <person name="Song C."/>
            <person name="Liu Y."/>
        </authorList>
    </citation>
    <scope>NUCLEOTIDE SEQUENCE [LARGE SCALE GENOMIC DNA]</scope>
    <source>
        <strain evidence="4">HL-2020</strain>
        <tissue evidence="4">Leaf</tissue>
    </source>
</reference>
<evidence type="ECO:0000313" key="5">
    <source>
        <dbReference type="Proteomes" id="UP000631114"/>
    </source>
</evidence>
<dbReference type="GO" id="GO:0004672">
    <property type="term" value="F:protein kinase activity"/>
    <property type="evidence" value="ECO:0007669"/>
    <property type="project" value="InterPro"/>
</dbReference>
<dbReference type="AlphaFoldDB" id="A0A835HC24"/>
<dbReference type="PROSITE" id="PS50011">
    <property type="entry name" value="PROTEIN_KINASE_DOM"/>
    <property type="match status" value="1"/>
</dbReference>
<gene>
    <name evidence="4" type="ORF">IFM89_000316</name>
</gene>